<keyword evidence="5" id="KW-1185">Reference proteome</keyword>
<dbReference type="Proteomes" id="UP000317371">
    <property type="component" value="Unassembled WGS sequence"/>
</dbReference>
<proteinExistence type="inferred from homology"/>
<protein>
    <recommendedName>
        <fullName evidence="2 3">Segregation and condensation protein A</fullName>
    </recommendedName>
</protein>
<name>A0A540VAT8_9CHLR</name>
<comment type="similarity">
    <text evidence="3">Belongs to the ScpA family.</text>
</comment>
<dbReference type="GO" id="GO:0051301">
    <property type="term" value="P:cell division"/>
    <property type="evidence" value="ECO:0007669"/>
    <property type="project" value="UniProtKB-KW"/>
</dbReference>
<dbReference type="GO" id="GO:0006260">
    <property type="term" value="P:DNA replication"/>
    <property type="evidence" value="ECO:0007669"/>
    <property type="project" value="UniProtKB-UniRule"/>
</dbReference>
<dbReference type="HAMAP" id="MF_01805">
    <property type="entry name" value="ScpA"/>
    <property type="match status" value="1"/>
</dbReference>
<dbReference type="AlphaFoldDB" id="A0A540VAT8"/>
<dbReference type="Gene3D" id="1.10.10.580">
    <property type="entry name" value="Structural maintenance of chromosome 1. Chain E"/>
    <property type="match status" value="1"/>
</dbReference>
<evidence type="ECO:0000256" key="3">
    <source>
        <dbReference type="HAMAP-Rule" id="MF_01805"/>
    </source>
</evidence>
<keyword evidence="3" id="KW-0963">Cytoplasm</keyword>
<dbReference type="InterPro" id="IPR023093">
    <property type="entry name" value="ScpA-like_C"/>
</dbReference>
<dbReference type="GO" id="GO:0005737">
    <property type="term" value="C:cytoplasm"/>
    <property type="evidence" value="ECO:0007669"/>
    <property type="project" value="UniProtKB-SubCell"/>
</dbReference>
<dbReference type="InterPro" id="IPR003768">
    <property type="entry name" value="ScpA"/>
</dbReference>
<comment type="subcellular location">
    <subcellularLocation>
        <location evidence="3">Cytoplasm</location>
    </subcellularLocation>
    <text evidence="3">Associated with two foci at the outer edges of the nucleoid region in young cells, and at four foci within both cell halves in older cells.</text>
</comment>
<dbReference type="Gene3D" id="6.10.250.2410">
    <property type="match status" value="1"/>
</dbReference>
<dbReference type="RefSeq" id="WP_141611783.1">
    <property type="nucleotide sequence ID" value="NZ_VIGC02000031.1"/>
</dbReference>
<organism evidence="4 5">
    <name type="scientific">Litorilinea aerophila</name>
    <dbReference type="NCBI Taxonomy" id="1204385"/>
    <lineage>
        <taxon>Bacteria</taxon>
        <taxon>Bacillati</taxon>
        <taxon>Chloroflexota</taxon>
        <taxon>Caldilineae</taxon>
        <taxon>Caldilineales</taxon>
        <taxon>Caldilineaceae</taxon>
        <taxon>Litorilinea</taxon>
    </lineage>
</organism>
<dbReference type="PANTHER" id="PTHR33969">
    <property type="entry name" value="SEGREGATION AND CONDENSATION PROTEIN A"/>
    <property type="match status" value="1"/>
</dbReference>
<gene>
    <name evidence="3" type="primary">scpA</name>
    <name evidence="4" type="ORF">FKZ61_19185</name>
</gene>
<keyword evidence="3" id="KW-0132">Cell division</keyword>
<dbReference type="OrthoDB" id="9811016at2"/>
<evidence type="ECO:0000256" key="2">
    <source>
        <dbReference type="ARBA" id="ARBA00044777"/>
    </source>
</evidence>
<accession>A0A540VAT8</accession>
<comment type="function">
    <text evidence="3">Participates in chromosomal partition during cell division. May act via the formation of a condensin-like complex containing Smc and ScpB that pull DNA away from mid-cell into both cell halves.</text>
</comment>
<dbReference type="Pfam" id="PF02616">
    <property type="entry name" value="SMC_ScpA"/>
    <property type="match status" value="1"/>
</dbReference>
<dbReference type="PANTHER" id="PTHR33969:SF2">
    <property type="entry name" value="SEGREGATION AND CONDENSATION PROTEIN A"/>
    <property type="match status" value="1"/>
</dbReference>
<reference evidence="4 5" key="1">
    <citation type="submission" date="2019-06" db="EMBL/GenBank/DDBJ databases">
        <title>Genome sequence of Litorilinea aerophila BAA-2444.</title>
        <authorList>
            <person name="Maclea K.S."/>
            <person name="Maurais E.G."/>
            <person name="Iannazzi L.C."/>
        </authorList>
    </citation>
    <scope>NUCLEOTIDE SEQUENCE [LARGE SCALE GENOMIC DNA]</scope>
    <source>
        <strain evidence="4 5">ATCC BAA-2444</strain>
    </source>
</reference>
<comment type="subunit">
    <text evidence="3">Component of a cohesin-like complex composed of ScpA, ScpB and the Smc homodimer, in which ScpA and ScpB bind to the head domain of Smc. The presence of the three proteins is required for the association of the complex with DNA.</text>
</comment>
<dbReference type="FunCoup" id="A0A540VAT8">
    <property type="interactions" value="349"/>
</dbReference>
<evidence type="ECO:0000256" key="1">
    <source>
        <dbReference type="ARBA" id="ARBA00022829"/>
    </source>
</evidence>
<dbReference type="EMBL" id="VIGC01000031">
    <property type="protein sequence ID" value="TQE93861.1"/>
    <property type="molecule type" value="Genomic_DNA"/>
</dbReference>
<evidence type="ECO:0000313" key="5">
    <source>
        <dbReference type="Proteomes" id="UP000317371"/>
    </source>
</evidence>
<dbReference type="InParanoid" id="A0A540VAT8"/>
<keyword evidence="1 3" id="KW-0159">Chromosome partition</keyword>
<sequence length="272" mass="30174">MSIAIPHPLGAAYPVHLPVFQGPLELLLHLIERQELDISEVSLVAVTDQYLQTLQQLEEIEPGALADFLVVASRLLFIKSRALLPQPPAGDEEEEENPGDALVRQLLAYRQFKQVAATLREREEQGLRAYARTAPVPKAVLVGSGAASPPVLEPVGLEKLHAALRRALERMPVEPPAPRVHTYAITVAEKIADVRARLAACRQQSRQEGRRVGLAFHELLADSSWRMEVIVTFLAVLELIKRRELEARQTETFGPIWLLPTDEDSPPTEVPA</sequence>
<keyword evidence="3" id="KW-0131">Cell cycle</keyword>
<dbReference type="GO" id="GO:0007059">
    <property type="term" value="P:chromosome segregation"/>
    <property type="evidence" value="ECO:0007669"/>
    <property type="project" value="UniProtKB-UniRule"/>
</dbReference>
<evidence type="ECO:0000313" key="4">
    <source>
        <dbReference type="EMBL" id="TQE93861.1"/>
    </source>
</evidence>
<comment type="caution">
    <text evidence="4">The sequence shown here is derived from an EMBL/GenBank/DDBJ whole genome shotgun (WGS) entry which is preliminary data.</text>
</comment>